<evidence type="ECO:0000256" key="2">
    <source>
        <dbReference type="ARBA" id="ARBA00017703"/>
    </source>
</evidence>
<protein>
    <recommendedName>
        <fullName evidence="2">DNA polymerase III subunit delta</fullName>
        <ecNumber evidence="1">2.7.7.7</ecNumber>
    </recommendedName>
</protein>
<sequence>MIAIRQVEKMTAADFPVITVVAGEDVGQFSLLKEEVLRKIGFDPADLSMSRLDMREVTYAQVQEELESLPFFADSKWVVLDSFLDLTTGRKRYLSDEDLKRFEDYVQNPSPTTKVILFAEGKLDGKRRLVKLLKRQSLLLETQELKEKDFRTFLQEELQVRGWQLGTDLQDVLLEKSMLNISLLRQNLAFIENYGSPASLTLEELRQLLPKTLQDNLFDLTHYLLQGRLEAARSLMADLRLQGKDDIQILALLLSHFRLFLYVRFLSPLTEANLVAELKRLTGTSYNPYRVRFAQRDSQNLPTIYLRTIYQKIIQTDYEMKTGLYDKAYLMDLLMIEMVQGLKQKN</sequence>
<keyword evidence="6" id="KW-0239">DNA-directed DNA polymerase</keyword>
<evidence type="ECO:0000256" key="1">
    <source>
        <dbReference type="ARBA" id="ARBA00012417"/>
    </source>
</evidence>
<dbReference type="RefSeq" id="WP_160332149.1">
    <property type="nucleotide sequence ID" value="NZ_WSRS01000006.1"/>
</dbReference>
<dbReference type="Proteomes" id="UP000461595">
    <property type="component" value="Unassembled WGS sequence"/>
</dbReference>
<dbReference type="AlphaFoldDB" id="A0A7X3G7G2"/>
<dbReference type="InterPro" id="IPR027417">
    <property type="entry name" value="P-loop_NTPase"/>
</dbReference>
<dbReference type="GO" id="GO:0003677">
    <property type="term" value="F:DNA binding"/>
    <property type="evidence" value="ECO:0007669"/>
    <property type="project" value="InterPro"/>
</dbReference>
<evidence type="ECO:0000256" key="5">
    <source>
        <dbReference type="ARBA" id="ARBA00022705"/>
    </source>
</evidence>
<dbReference type="GO" id="GO:0006261">
    <property type="term" value="P:DNA-templated DNA replication"/>
    <property type="evidence" value="ECO:0007669"/>
    <property type="project" value="TreeGrafter"/>
</dbReference>
<dbReference type="PANTHER" id="PTHR34388:SF1">
    <property type="entry name" value="DNA POLYMERASE III SUBUNIT DELTA"/>
    <property type="match status" value="1"/>
</dbReference>
<dbReference type="SUPFAM" id="SSF52540">
    <property type="entry name" value="P-loop containing nucleoside triphosphate hydrolases"/>
    <property type="match status" value="1"/>
</dbReference>
<dbReference type="GO" id="GO:0009360">
    <property type="term" value="C:DNA polymerase III complex"/>
    <property type="evidence" value="ECO:0007669"/>
    <property type="project" value="InterPro"/>
</dbReference>
<dbReference type="InterPro" id="IPR048466">
    <property type="entry name" value="DNA_pol3_delta-like_C"/>
</dbReference>
<evidence type="ECO:0000256" key="6">
    <source>
        <dbReference type="ARBA" id="ARBA00022932"/>
    </source>
</evidence>
<comment type="catalytic activity">
    <reaction evidence="8">
        <text>DNA(n) + a 2'-deoxyribonucleoside 5'-triphosphate = DNA(n+1) + diphosphate</text>
        <dbReference type="Rhea" id="RHEA:22508"/>
        <dbReference type="Rhea" id="RHEA-COMP:17339"/>
        <dbReference type="Rhea" id="RHEA-COMP:17340"/>
        <dbReference type="ChEBI" id="CHEBI:33019"/>
        <dbReference type="ChEBI" id="CHEBI:61560"/>
        <dbReference type="ChEBI" id="CHEBI:173112"/>
        <dbReference type="EC" id="2.7.7.7"/>
    </reaction>
</comment>
<dbReference type="InterPro" id="IPR010372">
    <property type="entry name" value="DNA_pol3_delta_N"/>
</dbReference>
<dbReference type="GO" id="GO:0003887">
    <property type="term" value="F:DNA-directed DNA polymerase activity"/>
    <property type="evidence" value="ECO:0007669"/>
    <property type="project" value="UniProtKB-KW"/>
</dbReference>
<evidence type="ECO:0000313" key="12">
    <source>
        <dbReference type="Proteomes" id="UP000461595"/>
    </source>
</evidence>
<feature type="domain" description="DNA polymerase III delta subunit-like C-terminal" evidence="10">
    <location>
        <begin position="214"/>
        <end position="337"/>
    </location>
</feature>
<dbReference type="NCBIfam" id="TIGR01128">
    <property type="entry name" value="holA"/>
    <property type="match status" value="1"/>
</dbReference>
<keyword evidence="4" id="KW-0548">Nucleotidyltransferase</keyword>
<comment type="caution">
    <text evidence="11">The sequence shown here is derived from an EMBL/GenBank/DDBJ whole genome shotgun (WGS) entry which is preliminary data.</text>
</comment>
<comment type="similarity">
    <text evidence="7">Belongs to the DNA polymerase HolA subunit family.</text>
</comment>
<keyword evidence="5" id="KW-0235">DNA replication</keyword>
<evidence type="ECO:0000256" key="8">
    <source>
        <dbReference type="ARBA" id="ARBA00049244"/>
    </source>
</evidence>
<evidence type="ECO:0000259" key="9">
    <source>
        <dbReference type="Pfam" id="PF06144"/>
    </source>
</evidence>
<dbReference type="SUPFAM" id="SSF48019">
    <property type="entry name" value="post-AAA+ oligomerization domain-like"/>
    <property type="match status" value="1"/>
</dbReference>
<reference evidence="11 12" key="1">
    <citation type="submission" date="2019-12" db="EMBL/GenBank/DDBJ databases">
        <title>Microbes associate with the intestines of laboratory mice.</title>
        <authorList>
            <person name="Navarre W."/>
            <person name="Wong E."/>
        </authorList>
    </citation>
    <scope>NUCLEOTIDE SEQUENCE [LARGE SCALE GENOMIC DNA]</scope>
    <source>
        <strain evidence="11 12">NM51_B2-22</strain>
    </source>
</reference>
<evidence type="ECO:0000259" key="10">
    <source>
        <dbReference type="Pfam" id="PF21694"/>
    </source>
</evidence>
<dbReference type="EMBL" id="WSRS01000006">
    <property type="protein sequence ID" value="MVX58322.1"/>
    <property type="molecule type" value="Genomic_DNA"/>
</dbReference>
<evidence type="ECO:0000256" key="4">
    <source>
        <dbReference type="ARBA" id="ARBA00022695"/>
    </source>
</evidence>
<proteinExistence type="inferred from homology"/>
<dbReference type="PANTHER" id="PTHR34388">
    <property type="entry name" value="DNA POLYMERASE III SUBUNIT DELTA"/>
    <property type="match status" value="1"/>
</dbReference>
<dbReference type="Pfam" id="PF06144">
    <property type="entry name" value="DNA_pol3_delta"/>
    <property type="match status" value="1"/>
</dbReference>
<evidence type="ECO:0000256" key="7">
    <source>
        <dbReference type="ARBA" id="ARBA00034754"/>
    </source>
</evidence>
<dbReference type="InterPro" id="IPR008921">
    <property type="entry name" value="DNA_pol3_clamp-load_cplx_C"/>
</dbReference>
<organism evidence="11 12">
    <name type="scientific">Streptococcus danieliae</name>
    <dbReference type="NCBI Taxonomy" id="747656"/>
    <lineage>
        <taxon>Bacteria</taxon>
        <taxon>Bacillati</taxon>
        <taxon>Bacillota</taxon>
        <taxon>Bacilli</taxon>
        <taxon>Lactobacillales</taxon>
        <taxon>Streptococcaceae</taxon>
        <taxon>Streptococcus</taxon>
    </lineage>
</organism>
<dbReference type="Gene3D" id="1.20.272.10">
    <property type="match status" value="1"/>
</dbReference>
<keyword evidence="3" id="KW-0808">Transferase</keyword>
<dbReference type="Gene3D" id="3.40.50.300">
    <property type="entry name" value="P-loop containing nucleotide triphosphate hydrolases"/>
    <property type="match status" value="1"/>
</dbReference>
<gene>
    <name evidence="11" type="ORF">E5983_01470</name>
</gene>
<name>A0A7X3G7G2_9STRE</name>
<dbReference type="OrthoDB" id="9775929at2"/>
<dbReference type="EC" id="2.7.7.7" evidence="1"/>
<dbReference type="InterPro" id="IPR005790">
    <property type="entry name" value="DNA_polIII_delta"/>
</dbReference>
<evidence type="ECO:0000313" key="11">
    <source>
        <dbReference type="EMBL" id="MVX58322.1"/>
    </source>
</evidence>
<dbReference type="Pfam" id="PF21694">
    <property type="entry name" value="DNA_pol3_delta_C"/>
    <property type="match status" value="1"/>
</dbReference>
<evidence type="ECO:0000256" key="3">
    <source>
        <dbReference type="ARBA" id="ARBA00022679"/>
    </source>
</evidence>
<feature type="domain" description="DNA polymerase III delta N-terminal" evidence="9">
    <location>
        <begin position="21"/>
        <end position="142"/>
    </location>
</feature>
<accession>A0A7X3G7G2</accession>